<reference evidence="2" key="1">
    <citation type="journal article" date="2019" name="Int. J. Syst. Evol. Microbiol.">
        <title>The Global Catalogue of Microorganisms (GCM) 10K type strain sequencing project: providing services to taxonomists for standard genome sequencing and annotation.</title>
        <authorList>
            <consortium name="The Broad Institute Genomics Platform"/>
            <consortium name="The Broad Institute Genome Sequencing Center for Infectious Disease"/>
            <person name="Wu L."/>
            <person name="Ma J."/>
        </authorList>
    </citation>
    <scope>NUCLEOTIDE SEQUENCE [LARGE SCALE GENOMIC DNA]</scope>
    <source>
        <strain evidence="2">CCUG 37865</strain>
    </source>
</reference>
<dbReference type="Pfam" id="PF22871">
    <property type="entry name" value="AimR"/>
    <property type="match status" value="1"/>
</dbReference>
<dbReference type="InterPro" id="IPR047705">
    <property type="entry name" value="AimR-like"/>
</dbReference>
<dbReference type="Proteomes" id="UP001595882">
    <property type="component" value="Unassembled WGS sequence"/>
</dbReference>
<gene>
    <name evidence="1" type="ORF">ACFOY7_07315</name>
</gene>
<dbReference type="NCBIfam" id="NF038310">
    <property type="entry name" value="lysogeny_AimR"/>
    <property type="match status" value="1"/>
</dbReference>
<protein>
    <submittedName>
        <fullName evidence="1">AimR family lysis-lysogeny pheromone receptor</fullName>
    </submittedName>
</protein>
<dbReference type="RefSeq" id="WP_390250889.1">
    <property type="nucleotide sequence ID" value="NZ_JBHSDT010000004.1"/>
</dbReference>
<keyword evidence="2" id="KW-1185">Reference proteome</keyword>
<evidence type="ECO:0000313" key="2">
    <source>
        <dbReference type="Proteomes" id="UP001595882"/>
    </source>
</evidence>
<accession>A0ABV8WWZ6</accession>
<keyword evidence="1" id="KW-0675">Receptor</keyword>
<organism evidence="1 2">
    <name type="scientific">Gracilibacillus xinjiangensis</name>
    <dbReference type="NCBI Taxonomy" id="1193282"/>
    <lineage>
        <taxon>Bacteria</taxon>
        <taxon>Bacillati</taxon>
        <taxon>Bacillota</taxon>
        <taxon>Bacilli</taxon>
        <taxon>Bacillales</taxon>
        <taxon>Bacillaceae</taxon>
        <taxon>Gracilibacillus</taxon>
    </lineage>
</organism>
<evidence type="ECO:0000313" key="1">
    <source>
        <dbReference type="EMBL" id="MFC4402881.1"/>
    </source>
</evidence>
<sequence length="343" mass="40741">MSTKNRYDGIIDNYLETNHQLELHQFMTMISINHDERKVLELVKEFCMQSTSDLDHRLALEIFYVNGCTKELQYFIEKNRTSDNLLNQKYAIYYELMTDIKCNKNKQMIRDIAQLLPTDSVELRCLKYFIKMDIDICLHLYDRIGYYLNKLQPLLQDIDNPLLASSFNIRTHQFLFMYYWKRNELILARRNAYIVLQHPNHIRQKATLHIYLAFTYIYEDFASAIYHIEEARNIVKTIQDKDIDRFISSYAYPFICAHFGEVDGVETDDPVEKAHIEIARGNQRTAKAILERLPTSTPFTKYYLGLVTNKQQYLIRSYQDFMNKQGDHFFAKLPLHACEMIGI</sequence>
<proteinExistence type="predicted"/>
<comment type="caution">
    <text evidence="1">The sequence shown here is derived from an EMBL/GenBank/DDBJ whole genome shotgun (WGS) entry which is preliminary data.</text>
</comment>
<dbReference type="EMBL" id="JBHSDT010000004">
    <property type="protein sequence ID" value="MFC4402881.1"/>
    <property type="molecule type" value="Genomic_DNA"/>
</dbReference>
<name>A0ABV8WWZ6_9BACI</name>